<keyword evidence="3" id="KW-0413">Isomerase</keyword>
<feature type="domain" description="Xylose isomerase-like TIM barrel" evidence="2">
    <location>
        <begin position="65"/>
        <end position="296"/>
    </location>
</feature>
<evidence type="ECO:0000313" key="3">
    <source>
        <dbReference type="EMBL" id="ROR45377.1"/>
    </source>
</evidence>
<evidence type="ECO:0000256" key="1">
    <source>
        <dbReference type="SAM" id="MobiDB-lite"/>
    </source>
</evidence>
<sequence>MSALRKGGRARRRRANRTPVARRPADRSGGTAAQLGGTADRSGGTAVRFGGIGDEAAPDLAGQLDALEQLGWRELELRTVDGVWIADMPARQVTALARTLRRRGVRVCGIASRVGNWASDITDDHRREDLELEALALRAAVLGTTRIRVMSYPNGTGLPEPEWRRRVLARLRGVAAGAHRGGRLALHENCAGWAGSSAEKALDLIASVDSPGLRLLHDTGNGIAYGYDGFELLRRTAGHVDHVHIKDAVGGGPDTRYVLPGAGDARLAESLRLLTARGWRGVWSLEPHLATRPHEGLAADGRTDSGFVAAGRALTALVEREVLPHSPGWRLVPGGLAQDLPTPRPVPRPASRPAGAGPDAGARAGTDERAAREEAVTDAR</sequence>
<dbReference type="GO" id="GO:0016853">
    <property type="term" value="F:isomerase activity"/>
    <property type="evidence" value="ECO:0007669"/>
    <property type="project" value="UniProtKB-KW"/>
</dbReference>
<organism evidence="3 4">
    <name type="scientific">Kitasatospora cineracea</name>
    <dbReference type="NCBI Taxonomy" id="88074"/>
    <lineage>
        <taxon>Bacteria</taxon>
        <taxon>Bacillati</taxon>
        <taxon>Actinomycetota</taxon>
        <taxon>Actinomycetes</taxon>
        <taxon>Kitasatosporales</taxon>
        <taxon>Streptomycetaceae</taxon>
        <taxon>Kitasatospora</taxon>
    </lineage>
</organism>
<feature type="region of interest" description="Disordered" evidence="1">
    <location>
        <begin position="1"/>
        <end position="44"/>
    </location>
</feature>
<evidence type="ECO:0000313" key="4">
    <source>
        <dbReference type="Proteomes" id="UP000267408"/>
    </source>
</evidence>
<dbReference type="Gene3D" id="3.20.20.150">
    <property type="entry name" value="Divalent-metal-dependent TIM barrel enzymes"/>
    <property type="match status" value="1"/>
</dbReference>
<name>A0A8G1UPI7_9ACTN</name>
<dbReference type="Proteomes" id="UP000267408">
    <property type="component" value="Unassembled WGS sequence"/>
</dbReference>
<gene>
    <name evidence="3" type="ORF">EDD39_3604</name>
</gene>
<dbReference type="Pfam" id="PF01261">
    <property type="entry name" value="AP_endonuc_2"/>
    <property type="match status" value="1"/>
</dbReference>
<dbReference type="EMBL" id="RJVJ01000001">
    <property type="protein sequence ID" value="ROR45377.1"/>
    <property type="molecule type" value="Genomic_DNA"/>
</dbReference>
<feature type="region of interest" description="Disordered" evidence="1">
    <location>
        <begin position="328"/>
        <end position="380"/>
    </location>
</feature>
<feature type="compositionally biased region" description="Basic residues" evidence="1">
    <location>
        <begin position="1"/>
        <end position="16"/>
    </location>
</feature>
<protein>
    <submittedName>
        <fullName evidence="3">Sugar phosphate isomerase/epimerase</fullName>
    </submittedName>
</protein>
<dbReference type="SUPFAM" id="SSF51658">
    <property type="entry name" value="Xylose isomerase-like"/>
    <property type="match status" value="1"/>
</dbReference>
<dbReference type="OrthoDB" id="9815124at2"/>
<proteinExistence type="predicted"/>
<reference evidence="3 4" key="1">
    <citation type="submission" date="2018-11" db="EMBL/GenBank/DDBJ databases">
        <title>Sequencing the genomes of 1000 actinobacteria strains.</title>
        <authorList>
            <person name="Klenk H.-P."/>
        </authorList>
    </citation>
    <scope>NUCLEOTIDE SEQUENCE [LARGE SCALE GENOMIC DNA]</scope>
    <source>
        <strain evidence="3 4">DSM 44780</strain>
    </source>
</reference>
<dbReference type="InterPro" id="IPR050312">
    <property type="entry name" value="IolE/XylAMocC-like"/>
</dbReference>
<feature type="compositionally biased region" description="Low complexity" evidence="1">
    <location>
        <begin position="351"/>
        <end position="364"/>
    </location>
</feature>
<dbReference type="PANTHER" id="PTHR12110">
    <property type="entry name" value="HYDROXYPYRUVATE ISOMERASE"/>
    <property type="match status" value="1"/>
</dbReference>
<dbReference type="InterPro" id="IPR013022">
    <property type="entry name" value="Xyl_isomerase-like_TIM-brl"/>
</dbReference>
<comment type="caution">
    <text evidence="3">The sequence shown here is derived from an EMBL/GenBank/DDBJ whole genome shotgun (WGS) entry which is preliminary data.</text>
</comment>
<dbReference type="RefSeq" id="WP_123557285.1">
    <property type="nucleotide sequence ID" value="NZ_RJVJ01000001.1"/>
</dbReference>
<evidence type="ECO:0000259" key="2">
    <source>
        <dbReference type="Pfam" id="PF01261"/>
    </source>
</evidence>
<accession>A0A8G1UPI7</accession>
<dbReference type="AlphaFoldDB" id="A0A8G1UPI7"/>
<feature type="compositionally biased region" description="Basic and acidic residues" evidence="1">
    <location>
        <begin position="365"/>
        <end position="380"/>
    </location>
</feature>
<dbReference type="InterPro" id="IPR036237">
    <property type="entry name" value="Xyl_isomerase-like_sf"/>
</dbReference>